<dbReference type="GO" id="GO:0008422">
    <property type="term" value="F:beta-glucosidase activity"/>
    <property type="evidence" value="ECO:0007669"/>
    <property type="project" value="TreeGrafter"/>
</dbReference>
<evidence type="ECO:0000256" key="1">
    <source>
        <dbReference type="ARBA" id="ARBA00005641"/>
    </source>
</evidence>
<evidence type="ECO:0000259" key="8">
    <source>
        <dbReference type="Pfam" id="PF00150"/>
    </source>
</evidence>
<evidence type="ECO:0000256" key="2">
    <source>
        <dbReference type="ARBA" id="ARBA00022801"/>
    </source>
</evidence>
<evidence type="ECO:0000256" key="7">
    <source>
        <dbReference type="RuleBase" id="RU361153"/>
    </source>
</evidence>
<dbReference type="InterPro" id="IPR050386">
    <property type="entry name" value="Glycosyl_hydrolase_5"/>
</dbReference>
<comment type="caution">
    <text evidence="9">The sequence shown here is derived from an EMBL/GenBank/DDBJ whole genome shotgun (WGS) entry which is preliminary data.</text>
</comment>
<dbReference type="InterPro" id="IPR017853">
    <property type="entry name" value="GH"/>
</dbReference>
<evidence type="ECO:0000256" key="5">
    <source>
        <dbReference type="ARBA" id="ARBA00023295"/>
    </source>
</evidence>
<dbReference type="GO" id="GO:0030245">
    <property type="term" value="P:cellulose catabolic process"/>
    <property type="evidence" value="ECO:0007669"/>
    <property type="project" value="UniProtKB-KW"/>
</dbReference>
<dbReference type="InterPro" id="IPR001547">
    <property type="entry name" value="Glyco_hydro_5"/>
</dbReference>
<dbReference type="PANTHER" id="PTHR31297:SF41">
    <property type="entry name" value="ENDOGLUCANASE, PUTATIVE (AFU_ORTHOLOGUE AFUA_5G01830)-RELATED"/>
    <property type="match status" value="1"/>
</dbReference>
<dbReference type="AlphaFoldDB" id="A0A1F4TN10"/>
<name>A0A1F4TN10_UNCSA</name>
<dbReference type="GO" id="GO:0009986">
    <property type="term" value="C:cell surface"/>
    <property type="evidence" value="ECO:0007669"/>
    <property type="project" value="TreeGrafter"/>
</dbReference>
<keyword evidence="2 7" id="KW-0378">Hydrolase</keyword>
<dbReference type="Pfam" id="PF00150">
    <property type="entry name" value="Cellulase"/>
    <property type="match status" value="1"/>
</dbReference>
<evidence type="ECO:0000313" key="10">
    <source>
        <dbReference type="Proteomes" id="UP000177309"/>
    </source>
</evidence>
<evidence type="ECO:0000313" key="9">
    <source>
        <dbReference type="EMBL" id="OGC34112.1"/>
    </source>
</evidence>
<gene>
    <name evidence="9" type="ORF">A2462_01050</name>
</gene>
<keyword evidence="6" id="KW-0624">Polysaccharide degradation</keyword>
<accession>A0A1F4TN10</accession>
<proteinExistence type="inferred from homology"/>
<feature type="domain" description="Glycoside hydrolase family 5" evidence="8">
    <location>
        <begin position="81"/>
        <end position="354"/>
    </location>
</feature>
<keyword evidence="4" id="KW-0119">Carbohydrate metabolism</keyword>
<evidence type="ECO:0000256" key="3">
    <source>
        <dbReference type="ARBA" id="ARBA00023001"/>
    </source>
</evidence>
<comment type="similarity">
    <text evidence="1 7">Belongs to the glycosyl hydrolase 5 (cellulase A) family.</text>
</comment>
<dbReference type="SUPFAM" id="SSF51445">
    <property type="entry name" value="(Trans)glycosidases"/>
    <property type="match status" value="1"/>
</dbReference>
<evidence type="ECO:0000256" key="6">
    <source>
        <dbReference type="ARBA" id="ARBA00023326"/>
    </source>
</evidence>
<dbReference type="GO" id="GO:0005576">
    <property type="term" value="C:extracellular region"/>
    <property type="evidence" value="ECO:0007669"/>
    <property type="project" value="TreeGrafter"/>
</dbReference>
<dbReference type="EMBL" id="MEUI01000022">
    <property type="protein sequence ID" value="OGC34112.1"/>
    <property type="molecule type" value="Genomic_DNA"/>
</dbReference>
<keyword evidence="5 7" id="KW-0326">Glycosidase</keyword>
<evidence type="ECO:0000256" key="4">
    <source>
        <dbReference type="ARBA" id="ARBA00023277"/>
    </source>
</evidence>
<dbReference type="PANTHER" id="PTHR31297">
    <property type="entry name" value="GLUCAN ENDO-1,6-BETA-GLUCOSIDASE B"/>
    <property type="match status" value="1"/>
</dbReference>
<sequence>MRTIISLFLFFVLSVPSFADLPWLKVSGLNIVNQNGQKITLNGINLSNNVWGYWITGVSDSLESQGNDPMIRPQVQDDWVLTAADFERLKELGPKVVRYAINNELFSLDNPFKEANLAKLKQHIKKFDQLGIYVVVSLHNPKGLDVQNDNFERDKPVKTRLKSIFEDQNYWQDTLVMWQYLAKNLKDQPGVAGYYLFNEPRLPSDADGGIKEYTRKNNELCAAIRAVDKKHIIFVPEYNSRERNANEDGGIQSVVWERGFVKVNDNNVVYAFSFYEPYEFTHLGRANYDKVAVEKYLQDRVEWAKTVGQAPIIVAEYGLDREQTIERKVEYLKHVHALFKKYNLSAIYWEYKNAVAAFSKPLWIASLYGELTEKHQIIYNPDGTYQFQPWAEKAAKENKFDQLYEKYFWKNKTNVSLMDNQPIWDELQRFYQDK</sequence>
<dbReference type="Gene3D" id="3.20.20.80">
    <property type="entry name" value="Glycosidases"/>
    <property type="match status" value="1"/>
</dbReference>
<reference evidence="9 10" key="1">
    <citation type="journal article" date="2016" name="Nat. Commun.">
        <title>Thousands of microbial genomes shed light on interconnected biogeochemical processes in an aquifer system.</title>
        <authorList>
            <person name="Anantharaman K."/>
            <person name="Brown C.T."/>
            <person name="Hug L.A."/>
            <person name="Sharon I."/>
            <person name="Castelle C.J."/>
            <person name="Probst A.J."/>
            <person name="Thomas B.C."/>
            <person name="Singh A."/>
            <person name="Wilkins M.J."/>
            <person name="Karaoz U."/>
            <person name="Brodie E.L."/>
            <person name="Williams K.H."/>
            <person name="Hubbard S.S."/>
            <person name="Banfield J.F."/>
        </authorList>
    </citation>
    <scope>NUCLEOTIDE SEQUENCE [LARGE SCALE GENOMIC DNA]</scope>
</reference>
<protein>
    <recommendedName>
        <fullName evidence="8">Glycoside hydrolase family 5 domain-containing protein</fullName>
    </recommendedName>
</protein>
<keyword evidence="3" id="KW-0136">Cellulose degradation</keyword>
<organism evidence="9 10">
    <name type="scientific">candidate division WOR-1 bacterium RIFOXYC2_FULL_41_25</name>
    <dbReference type="NCBI Taxonomy" id="1802586"/>
    <lineage>
        <taxon>Bacteria</taxon>
        <taxon>Bacillati</taxon>
        <taxon>Saganbacteria</taxon>
    </lineage>
</organism>
<dbReference type="Proteomes" id="UP000177309">
    <property type="component" value="Unassembled WGS sequence"/>
</dbReference>